<organism evidence="4 5">
    <name type="scientific">Plantactinospora soyae</name>
    <dbReference type="NCBI Taxonomy" id="1544732"/>
    <lineage>
        <taxon>Bacteria</taxon>
        <taxon>Bacillati</taxon>
        <taxon>Actinomycetota</taxon>
        <taxon>Actinomycetes</taxon>
        <taxon>Micromonosporales</taxon>
        <taxon>Micromonosporaceae</taxon>
        <taxon>Plantactinospora</taxon>
    </lineage>
</organism>
<evidence type="ECO:0000256" key="1">
    <source>
        <dbReference type="ARBA" id="ARBA00022676"/>
    </source>
</evidence>
<feature type="domain" description="Glycosyltransferase subfamily 4-like N-terminal" evidence="3">
    <location>
        <begin position="21"/>
        <end position="202"/>
    </location>
</feature>
<keyword evidence="1" id="KW-0328">Glycosyltransferase</keyword>
<evidence type="ECO:0000259" key="3">
    <source>
        <dbReference type="Pfam" id="PF13579"/>
    </source>
</evidence>
<evidence type="ECO:0000313" key="5">
    <source>
        <dbReference type="Proteomes" id="UP000649753"/>
    </source>
</evidence>
<dbReference type="GO" id="GO:0016757">
    <property type="term" value="F:glycosyltransferase activity"/>
    <property type="evidence" value="ECO:0007669"/>
    <property type="project" value="UniProtKB-KW"/>
</dbReference>
<dbReference type="InterPro" id="IPR028098">
    <property type="entry name" value="Glyco_trans_4-like_N"/>
</dbReference>
<dbReference type="CDD" id="cd03794">
    <property type="entry name" value="GT4_WbuB-like"/>
    <property type="match status" value="1"/>
</dbReference>
<name>A0A927MBK5_9ACTN</name>
<dbReference type="Pfam" id="PF13692">
    <property type="entry name" value="Glyco_trans_1_4"/>
    <property type="match status" value="1"/>
</dbReference>
<dbReference type="RefSeq" id="WP_192769489.1">
    <property type="nucleotide sequence ID" value="NZ_JADBEB010000001.1"/>
</dbReference>
<protein>
    <submittedName>
        <fullName evidence="4">Glycosyltransferase involved in cell wall biosynthesis</fullName>
    </submittedName>
</protein>
<evidence type="ECO:0000313" key="4">
    <source>
        <dbReference type="EMBL" id="MBE1490151.1"/>
    </source>
</evidence>
<reference evidence="4" key="1">
    <citation type="submission" date="2020-10" db="EMBL/GenBank/DDBJ databases">
        <title>Sequencing the genomes of 1000 actinobacteria strains.</title>
        <authorList>
            <person name="Klenk H.-P."/>
        </authorList>
    </citation>
    <scope>NUCLEOTIDE SEQUENCE</scope>
    <source>
        <strain evidence="4">DSM 46832</strain>
    </source>
</reference>
<dbReference type="Proteomes" id="UP000649753">
    <property type="component" value="Unassembled WGS sequence"/>
</dbReference>
<sequence length="414" mass="44761">MKIGVISYWFPPEPAFIPGCLAEELAARGHEVRVLTGFPNYPTGRIYPGYRQRWRDQTDEGGVTIRRVPMYASHDGSPARRAARQLSYAMTSALAAPGYLAGVDALYVYFPPAGAYAAAALLRLLRRVPAVVHVQDVWPEAVTEPAVEGRPEGGRMMHGLLTRTMRGIYRSAAGIAVIAPSMRDVVIERGAHPDKVRVVLNWTDERLFRPIGTTPAGRRAIGHRGHTTVMHAGTMGPFQRVDTAVRAAAAVNGRVDLDLVLVGSGPEERQSRQLAEELGATNVRFLGWHPPAEMADLYAAAEYQLVLLRDLPALHGAVPAKLQAALSAGAPVVASAGGDTVDLVERARAGLSCPAEDWQALADRFALAAVIPGTARAEMAQRARDSYLAQMSLRTGVDQMEQMLAEAAASRRRR</sequence>
<dbReference type="EMBL" id="JADBEB010000001">
    <property type="protein sequence ID" value="MBE1490151.1"/>
    <property type="molecule type" value="Genomic_DNA"/>
</dbReference>
<keyword evidence="2" id="KW-0808">Transferase</keyword>
<dbReference type="AlphaFoldDB" id="A0A927MBK5"/>
<dbReference type="PANTHER" id="PTHR12526">
    <property type="entry name" value="GLYCOSYLTRANSFERASE"/>
    <property type="match status" value="1"/>
</dbReference>
<keyword evidence="5" id="KW-1185">Reference proteome</keyword>
<proteinExistence type="predicted"/>
<comment type="caution">
    <text evidence="4">The sequence shown here is derived from an EMBL/GenBank/DDBJ whole genome shotgun (WGS) entry which is preliminary data.</text>
</comment>
<gene>
    <name evidence="4" type="ORF">H4W31_005789</name>
</gene>
<accession>A0A927MBK5</accession>
<dbReference type="PANTHER" id="PTHR12526:SF510">
    <property type="entry name" value="D-INOSITOL 3-PHOSPHATE GLYCOSYLTRANSFERASE"/>
    <property type="match status" value="1"/>
</dbReference>
<dbReference type="Gene3D" id="3.40.50.2000">
    <property type="entry name" value="Glycogen Phosphorylase B"/>
    <property type="match status" value="2"/>
</dbReference>
<dbReference type="Pfam" id="PF13579">
    <property type="entry name" value="Glyco_trans_4_4"/>
    <property type="match status" value="1"/>
</dbReference>
<evidence type="ECO:0000256" key="2">
    <source>
        <dbReference type="ARBA" id="ARBA00022679"/>
    </source>
</evidence>
<dbReference type="SUPFAM" id="SSF53756">
    <property type="entry name" value="UDP-Glycosyltransferase/glycogen phosphorylase"/>
    <property type="match status" value="1"/>
</dbReference>